<comment type="cofactor">
    <cofactor evidence="2">
        <name>FAD</name>
        <dbReference type="ChEBI" id="CHEBI:57692"/>
    </cofactor>
</comment>
<name>A0ABW1SFA7_9PROT</name>
<dbReference type="RefSeq" id="WP_377382496.1">
    <property type="nucleotide sequence ID" value="NZ_JBHSSW010000066.1"/>
</dbReference>
<dbReference type="InterPro" id="IPR014729">
    <property type="entry name" value="Rossmann-like_a/b/a_fold"/>
</dbReference>
<evidence type="ECO:0000256" key="1">
    <source>
        <dbReference type="ARBA" id="ARBA00001932"/>
    </source>
</evidence>
<evidence type="ECO:0000256" key="5">
    <source>
        <dbReference type="ARBA" id="ARBA00022991"/>
    </source>
</evidence>
<comment type="similarity">
    <text evidence="6">Belongs to the DNA photolyase family.</text>
</comment>
<dbReference type="InterPro" id="IPR036134">
    <property type="entry name" value="Crypto/Photolyase_FAD-like_sf"/>
</dbReference>
<keyword evidence="4 6" id="KW-0274">FAD</keyword>
<sequence>MWFRNDLRLKHNPAFHAAATSDLPVLCLYILENGRTDFRAMGAASKWWADKSIASLDRALKDRGGSLHLRSSSSEDDTYAIFKDLTNAFDVQNVFWNRRYAKYDRDFDASVKSELKDLGVNVCTFNGNLLMEPWQVTTKDDQPYKVFTPFWKSLKGQFEPNHPQRTPDCELVNHKGEALESWKLHPTSPDWSDGLEDAWTPGEDGAMNRLSSFLDGDISGYPTERDRPDLRSTSRLSPYLAFGEISPHQIWRSTQAAMETGKVSDTDGWAFLREVGWRDFSYSLIFQADALHRNNWNDRFDGFEWGRNESAQTAWQKGQTGYPIVDAGMRELWQSGWMHNRVRMIVASFLIKHLMIDWREGEEWFWDTLVDADCANNPASWQWVAGSGADAAPYFRIFNPITQGQKFDPNGDYVRKWIPEIGNLPTRYLHAPWEASGAVLKDAGITLGKTYPKPIVEHKRARERALEAYEATKAS</sequence>
<dbReference type="InterPro" id="IPR002081">
    <property type="entry name" value="Cryptochrome/DNA_photolyase_1"/>
</dbReference>
<evidence type="ECO:0000313" key="8">
    <source>
        <dbReference type="EMBL" id="MFC6199894.1"/>
    </source>
</evidence>
<dbReference type="PANTHER" id="PTHR11455:SF9">
    <property type="entry name" value="CRYPTOCHROME CIRCADIAN CLOCK 5 ISOFORM X1"/>
    <property type="match status" value="1"/>
</dbReference>
<evidence type="ECO:0000313" key="9">
    <source>
        <dbReference type="Proteomes" id="UP001596303"/>
    </source>
</evidence>
<evidence type="ECO:0000256" key="2">
    <source>
        <dbReference type="ARBA" id="ARBA00001974"/>
    </source>
</evidence>
<dbReference type="PROSITE" id="PS00394">
    <property type="entry name" value="DNA_PHOTOLYASES_1_1"/>
    <property type="match status" value="1"/>
</dbReference>
<dbReference type="Pfam" id="PF03441">
    <property type="entry name" value="FAD_binding_7"/>
    <property type="match status" value="1"/>
</dbReference>
<keyword evidence="5 6" id="KW-0157">Chromophore</keyword>
<dbReference type="PANTHER" id="PTHR11455">
    <property type="entry name" value="CRYPTOCHROME"/>
    <property type="match status" value="1"/>
</dbReference>
<reference evidence="9" key="1">
    <citation type="journal article" date="2019" name="Int. J. Syst. Evol. Microbiol.">
        <title>The Global Catalogue of Microorganisms (GCM) 10K type strain sequencing project: providing services to taxonomists for standard genome sequencing and annotation.</title>
        <authorList>
            <consortium name="The Broad Institute Genomics Platform"/>
            <consortium name="The Broad Institute Genome Sequencing Center for Infectious Disease"/>
            <person name="Wu L."/>
            <person name="Ma J."/>
        </authorList>
    </citation>
    <scope>NUCLEOTIDE SEQUENCE [LARGE SCALE GENOMIC DNA]</scope>
    <source>
        <strain evidence="9">CGMCC-1.15741</strain>
    </source>
</reference>
<gene>
    <name evidence="8" type="ORF">ACFQDM_17610</name>
</gene>
<dbReference type="InterPro" id="IPR018394">
    <property type="entry name" value="DNA_photolyase_1_CS_C"/>
</dbReference>
<comment type="cofactor">
    <cofactor evidence="1">
        <name>(6R)-5,10-methylene-5,6,7,8-tetrahydrofolate</name>
        <dbReference type="ChEBI" id="CHEBI:15636"/>
    </cofactor>
</comment>
<dbReference type="InterPro" id="IPR005101">
    <property type="entry name" value="Cryptochr/Photolyase_FAD-bd"/>
</dbReference>
<feature type="domain" description="Photolyase/cryptochrome alpha/beta" evidence="7">
    <location>
        <begin position="1"/>
        <end position="130"/>
    </location>
</feature>
<dbReference type="SUPFAM" id="SSF52425">
    <property type="entry name" value="Cryptochrome/photolyase, N-terminal domain"/>
    <property type="match status" value="1"/>
</dbReference>
<dbReference type="GO" id="GO:0003904">
    <property type="term" value="F:deoxyribodipyrimidine photo-lyase activity"/>
    <property type="evidence" value="ECO:0007669"/>
    <property type="project" value="UniProtKB-EC"/>
</dbReference>
<dbReference type="InterPro" id="IPR036155">
    <property type="entry name" value="Crypto/Photolyase_N_sf"/>
</dbReference>
<dbReference type="SUPFAM" id="SSF48173">
    <property type="entry name" value="Cryptochrome/photolyase FAD-binding domain"/>
    <property type="match status" value="1"/>
</dbReference>
<dbReference type="PRINTS" id="PR00147">
    <property type="entry name" value="DNAPHOTLYASE"/>
</dbReference>
<protein>
    <submittedName>
        <fullName evidence="8">Cryptochrome/photolyase family protein</fullName>
        <ecNumber evidence="8">4.1.99.3</ecNumber>
    </submittedName>
</protein>
<dbReference type="EMBL" id="JBHSSW010000066">
    <property type="protein sequence ID" value="MFC6199894.1"/>
    <property type="molecule type" value="Genomic_DNA"/>
</dbReference>
<dbReference type="Gene3D" id="1.25.40.80">
    <property type="match status" value="1"/>
</dbReference>
<keyword evidence="8" id="KW-0456">Lyase</keyword>
<dbReference type="InterPro" id="IPR006050">
    <property type="entry name" value="DNA_photolyase_N"/>
</dbReference>
<dbReference type="Proteomes" id="UP001596303">
    <property type="component" value="Unassembled WGS sequence"/>
</dbReference>
<dbReference type="Gene3D" id="1.10.579.10">
    <property type="entry name" value="DNA Cyclobutane Dipyrimidine Photolyase, subunit A, domain 3"/>
    <property type="match status" value="1"/>
</dbReference>
<dbReference type="PROSITE" id="PS51645">
    <property type="entry name" value="PHR_CRY_ALPHA_BETA"/>
    <property type="match status" value="1"/>
</dbReference>
<dbReference type="EC" id="4.1.99.3" evidence="8"/>
<dbReference type="Gene3D" id="3.40.50.620">
    <property type="entry name" value="HUPs"/>
    <property type="match status" value="1"/>
</dbReference>
<evidence type="ECO:0000256" key="3">
    <source>
        <dbReference type="ARBA" id="ARBA00022630"/>
    </source>
</evidence>
<proteinExistence type="inferred from homology"/>
<evidence type="ECO:0000256" key="4">
    <source>
        <dbReference type="ARBA" id="ARBA00022827"/>
    </source>
</evidence>
<keyword evidence="3 6" id="KW-0285">Flavoprotein</keyword>
<accession>A0ABW1SFA7</accession>
<evidence type="ECO:0000259" key="7">
    <source>
        <dbReference type="PROSITE" id="PS51645"/>
    </source>
</evidence>
<evidence type="ECO:0000256" key="6">
    <source>
        <dbReference type="RuleBase" id="RU004182"/>
    </source>
</evidence>
<dbReference type="Pfam" id="PF00875">
    <property type="entry name" value="DNA_photolyase"/>
    <property type="match status" value="1"/>
</dbReference>
<dbReference type="PROSITE" id="PS00691">
    <property type="entry name" value="DNA_PHOTOLYASES_1_2"/>
    <property type="match status" value="1"/>
</dbReference>
<organism evidence="8 9">
    <name type="scientific">Ponticaulis profundi</name>
    <dbReference type="NCBI Taxonomy" id="2665222"/>
    <lineage>
        <taxon>Bacteria</taxon>
        <taxon>Pseudomonadati</taxon>
        <taxon>Pseudomonadota</taxon>
        <taxon>Alphaproteobacteria</taxon>
        <taxon>Hyphomonadales</taxon>
        <taxon>Hyphomonadaceae</taxon>
        <taxon>Ponticaulis</taxon>
    </lineage>
</organism>
<comment type="caution">
    <text evidence="8">The sequence shown here is derived from an EMBL/GenBank/DDBJ whole genome shotgun (WGS) entry which is preliminary data.</text>
</comment>
<keyword evidence="9" id="KW-1185">Reference proteome</keyword>